<keyword evidence="2" id="KW-1133">Transmembrane helix</keyword>
<organism evidence="3 4">
    <name type="scientific">Lactococcus taiwanensis</name>
    <dbReference type="NCBI Taxonomy" id="1151742"/>
    <lineage>
        <taxon>Bacteria</taxon>
        <taxon>Bacillati</taxon>
        <taxon>Bacillota</taxon>
        <taxon>Bacilli</taxon>
        <taxon>Lactobacillales</taxon>
        <taxon>Streptococcaceae</taxon>
        <taxon>Lactococcus</taxon>
    </lineage>
</organism>
<feature type="transmembrane region" description="Helical" evidence="2">
    <location>
        <begin position="12"/>
        <end position="32"/>
    </location>
</feature>
<evidence type="ECO:0000313" key="4">
    <source>
        <dbReference type="Proteomes" id="UP000663608"/>
    </source>
</evidence>
<gene>
    <name evidence="3" type="ORF">JW886_04670</name>
</gene>
<dbReference type="KEGG" id="lti:JW886_04670"/>
<evidence type="ECO:0000256" key="1">
    <source>
        <dbReference type="SAM" id="MobiDB-lite"/>
    </source>
</evidence>
<dbReference type="AlphaFoldDB" id="A0AA45KK69"/>
<evidence type="ECO:0000313" key="3">
    <source>
        <dbReference type="EMBL" id="QSE77541.1"/>
    </source>
</evidence>
<keyword evidence="2" id="KW-0812">Transmembrane</keyword>
<evidence type="ECO:0000256" key="2">
    <source>
        <dbReference type="SAM" id="Phobius"/>
    </source>
</evidence>
<proteinExistence type="predicted"/>
<reference evidence="3 4" key="1">
    <citation type="submission" date="2021-02" db="EMBL/GenBank/DDBJ databases">
        <title>Complete genome sequence of Lactococcus lactis strain K_LL004.</title>
        <authorList>
            <person name="Kim H.B."/>
        </authorList>
    </citation>
    <scope>NUCLEOTIDE SEQUENCE [LARGE SCALE GENOMIC DNA]</scope>
    <source>
        <strain evidence="3 4">K_LL004</strain>
    </source>
</reference>
<dbReference type="Proteomes" id="UP000663608">
    <property type="component" value="Chromosome"/>
</dbReference>
<name>A0AA45KK69_9LACT</name>
<keyword evidence="4" id="KW-1185">Reference proteome</keyword>
<sequence length="98" mass="10221">MTKILHLFKEKTVVYMSLLTLVLGGLAGYYLGQRQANADSGQNLQQMQNRPSGNGSNQTENNQGAPDVNSGASNNSGGTTDQNSGSVDDNTEGGTTAI</sequence>
<protein>
    <submittedName>
        <fullName evidence="3">Uncharacterized protein</fullName>
    </submittedName>
</protein>
<keyword evidence="2" id="KW-0472">Membrane</keyword>
<dbReference type="EMBL" id="CP070872">
    <property type="protein sequence ID" value="QSE77541.1"/>
    <property type="molecule type" value="Genomic_DNA"/>
</dbReference>
<feature type="region of interest" description="Disordered" evidence="1">
    <location>
        <begin position="39"/>
        <end position="98"/>
    </location>
</feature>
<accession>A0AA45KK69</accession>
<dbReference type="RefSeq" id="WP_200406683.1">
    <property type="nucleotide sequence ID" value="NZ_BNDT01000001.1"/>
</dbReference>